<reference evidence="4 5" key="1">
    <citation type="submission" date="2014-11" db="EMBL/GenBank/DDBJ databases">
        <title>Draft Genome Sequence of Brevibacterium linens AE038-8.</title>
        <authorList>
            <person name="Maizel D."/>
            <person name="Utturkar S.M."/>
            <person name="Brown S.D."/>
            <person name="Ferrero M."/>
            <person name="Rosen B.P."/>
        </authorList>
    </citation>
    <scope>NUCLEOTIDE SEQUENCE [LARGE SCALE GENOMIC DNA]</scope>
    <source>
        <strain evidence="4 5">AE038-8</strain>
    </source>
</reference>
<sequence length="195" mass="21188">MTAHPSATMVDAHRQKLREAGFEVAELSPADIPDYVQLVSSAYRGEGSKQGWTTEADLLGGQRLDGPMAEEMLAEADSQILLARDGQGRAVASVYVREPDDGAAYLGVLAVSPLGQGKGVGSALIGLAEAWVTEHWSATAMRMSVINKRDELIAYYERRGYVRTGEVEPFPYGDERFGQPKVDDLEFVLLSKPLS</sequence>
<dbReference type="Pfam" id="PF00583">
    <property type="entry name" value="Acetyltransf_1"/>
    <property type="match status" value="1"/>
</dbReference>
<dbReference type="AlphaFoldDB" id="A0A0B9A304"/>
<dbReference type="SUPFAM" id="SSF55729">
    <property type="entry name" value="Acyl-CoA N-acyltransferases (Nat)"/>
    <property type="match status" value="1"/>
</dbReference>
<evidence type="ECO:0000313" key="4">
    <source>
        <dbReference type="EMBL" id="KHS53079.1"/>
    </source>
</evidence>
<feature type="domain" description="N-acetyltransferase" evidence="3">
    <location>
        <begin position="22"/>
        <end position="195"/>
    </location>
</feature>
<evidence type="ECO:0000313" key="5">
    <source>
        <dbReference type="Proteomes" id="UP000031488"/>
    </source>
</evidence>
<dbReference type="InterPro" id="IPR016181">
    <property type="entry name" value="Acyl_CoA_acyltransferase"/>
</dbReference>
<dbReference type="InterPro" id="IPR050832">
    <property type="entry name" value="Bact_Acetyltransf"/>
</dbReference>
<name>A0A0B9A304_BRELN</name>
<dbReference type="PATRIC" id="fig|1703.6.peg.1375"/>
<dbReference type="PANTHER" id="PTHR43877">
    <property type="entry name" value="AMINOALKYLPHOSPHONATE N-ACETYLTRANSFERASE-RELATED-RELATED"/>
    <property type="match status" value="1"/>
</dbReference>
<dbReference type="PROSITE" id="PS51186">
    <property type="entry name" value="GNAT"/>
    <property type="match status" value="1"/>
</dbReference>
<keyword evidence="5" id="KW-1185">Reference proteome</keyword>
<dbReference type="Gene3D" id="3.40.630.30">
    <property type="match status" value="1"/>
</dbReference>
<comment type="caution">
    <text evidence="4">The sequence shown here is derived from an EMBL/GenBank/DDBJ whole genome shotgun (WGS) entry which is preliminary data.</text>
</comment>
<gene>
    <name evidence="4" type="ORF">AE0388_1482</name>
</gene>
<accession>A0A0B9A304</accession>
<keyword evidence="1 4" id="KW-0808">Transferase</keyword>
<dbReference type="OrthoDB" id="119501at2"/>
<evidence type="ECO:0000256" key="1">
    <source>
        <dbReference type="ARBA" id="ARBA00022679"/>
    </source>
</evidence>
<dbReference type="GO" id="GO:0016747">
    <property type="term" value="F:acyltransferase activity, transferring groups other than amino-acyl groups"/>
    <property type="evidence" value="ECO:0007669"/>
    <property type="project" value="InterPro"/>
</dbReference>
<evidence type="ECO:0000259" key="3">
    <source>
        <dbReference type="PROSITE" id="PS51186"/>
    </source>
</evidence>
<dbReference type="CDD" id="cd04301">
    <property type="entry name" value="NAT_SF"/>
    <property type="match status" value="1"/>
</dbReference>
<dbReference type="RefSeq" id="WP_039208567.1">
    <property type="nucleotide sequence ID" value="NZ_JTJZ01000017.1"/>
</dbReference>
<dbReference type="Proteomes" id="UP000031488">
    <property type="component" value="Unassembled WGS sequence"/>
</dbReference>
<dbReference type="EMBL" id="JTJZ01000017">
    <property type="protein sequence ID" value="KHS53079.1"/>
    <property type="molecule type" value="Genomic_DNA"/>
</dbReference>
<keyword evidence="2" id="KW-0012">Acyltransferase</keyword>
<organism evidence="4 5">
    <name type="scientific">Brevibacterium linens</name>
    <dbReference type="NCBI Taxonomy" id="1703"/>
    <lineage>
        <taxon>Bacteria</taxon>
        <taxon>Bacillati</taxon>
        <taxon>Actinomycetota</taxon>
        <taxon>Actinomycetes</taxon>
        <taxon>Micrococcales</taxon>
        <taxon>Brevibacteriaceae</taxon>
        <taxon>Brevibacterium</taxon>
    </lineage>
</organism>
<evidence type="ECO:0000256" key="2">
    <source>
        <dbReference type="ARBA" id="ARBA00023315"/>
    </source>
</evidence>
<proteinExistence type="predicted"/>
<dbReference type="InterPro" id="IPR000182">
    <property type="entry name" value="GNAT_dom"/>
</dbReference>
<dbReference type="PANTHER" id="PTHR43877:SF2">
    <property type="entry name" value="AMINOALKYLPHOSPHONATE N-ACETYLTRANSFERASE-RELATED"/>
    <property type="match status" value="1"/>
</dbReference>
<protein>
    <submittedName>
        <fullName evidence="4">GCN5-related N-acetyltransferase</fullName>
    </submittedName>
</protein>